<dbReference type="PROSITE" id="PS01313">
    <property type="entry name" value="LIPB"/>
    <property type="match status" value="1"/>
</dbReference>
<dbReference type="GO" id="GO:0004430">
    <property type="term" value="F:1-phosphatidylinositol 4-kinase activity"/>
    <property type="evidence" value="ECO:0007669"/>
    <property type="project" value="UniProtKB-EC"/>
</dbReference>
<dbReference type="InterPro" id="IPR020605">
    <property type="entry name" value="Octanoyltransferase_CS"/>
</dbReference>
<dbReference type="AlphaFoldDB" id="A0AAD8MYN6"/>
<evidence type="ECO:0000256" key="5">
    <source>
        <dbReference type="ARBA" id="ARBA00022777"/>
    </source>
</evidence>
<dbReference type="InterPro" id="IPR045864">
    <property type="entry name" value="aa-tRNA-synth_II/BPL/LPL"/>
</dbReference>
<evidence type="ECO:0000256" key="7">
    <source>
        <dbReference type="SAM" id="Coils"/>
    </source>
</evidence>
<gene>
    <name evidence="9" type="ORF">POM88_014051</name>
</gene>
<keyword evidence="7" id="KW-0175">Coiled coil</keyword>
<keyword evidence="3" id="KW-0808">Transferase</keyword>
<name>A0AAD8MYN6_9APIA</name>
<evidence type="ECO:0000256" key="3">
    <source>
        <dbReference type="ARBA" id="ARBA00022679"/>
    </source>
</evidence>
<evidence type="ECO:0000259" key="8">
    <source>
        <dbReference type="PROSITE" id="PS51733"/>
    </source>
</evidence>
<evidence type="ECO:0000313" key="9">
    <source>
        <dbReference type="EMBL" id="KAK1394995.1"/>
    </source>
</evidence>
<dbReference type="SUPFAM" id="SSF52343">
    <property type="entry name" value="Ferredoxin reductase-like, C-terminal NADP-linked domain"/>
    <property type="match status" value="1"/>
</dbReference>
<evidence type="ECO:0000256" key="6">
    <source>
        <dbReference type="ARBA" id="ARBA00022840"/>
    </source>
</evidence>
<comment type="caution">
    <text evidence="9">The sequence shown here is derived from an EMBL/GenBank/DDBJ whole genome shotgun (WGS) entry which is preliminary data.</text>
</comment>
<dbReference type="Proteomes" id="UP001237642">
    <property type="component" value="Unassembled WGS sequence"/>
</dbReference>
<keyword evidence="6" id="KW-0067">ATP-binding</keyword>
<protein>
    <recommendedName>
        <fullName evidence="2">1-phosphatidylinositol 4-kinase</fullName>
        <ecNumber evidence="2">2.7.1.67</ecNumber>
    </recommendedName>
</protein>
<feature type="coiled-coil region" evidence="7">
    <location>
        <begin position="228"/>
        <end position="255"/>
    </location>
</feature>
<dbReference type="InterPro" id="IPR000403">
    <property type="entry name" value="PI3/4_kinase_cat_dom"/>
</dbReference>
<dbReference type="GO" id="GO:0005524">
    <property type="term" value="F:ATP binding"/>
    <property type="evidence" value="ECO:0007669"/>
    <property type="project" value="UniProtKB-KW"/>
</dbReference>
<evidence type="ECO:0000256" key="4">
    <source>
        <dbReference type="ARBA" id="ARBA00022741"/>
    </source>
</evidence>
<evidence type="ECO:0000313" key="10">
    <source>
        <dbReference type="Proteomes" id="UP001237642"/>
    </source>
</evidence>
<dbReference type="EMBL" id="JAUIZM010000003">
    <property type="protein sequence ID" value="KAK1394995.1"/>
    <property type="molecule type" value="Genomic_DNA"/>
</dbReference>
<dbReference type="InterPro" id="IPR044571">
    <property type="entry name" value="P4KG1-8"/>
</dbReference>
<sequence length="352" mass="39827">MFELVVENLYRAERGGEVTYHGPGQLVMYPILNLRYHTMDLHWHEGLTGVWVGDQKVAAIGHSVRVGETGYREVAAYLLDHDHFAKVPPTALVKITHSIFNVNDSVNGKKLKNKTVVSKIASLQQFIPHDYDASDHGSSSFPVAAIRLEKQVDSYFRALYPDTFFRSMVVTDNGKVNVIWKELEGYKKKVAHAEVVYVEYKEKGKPEGTRPKNRPRCCGLIGAKVDTIEYYTEKIDELTTKLEAEQKVVLREKQQASAFVFFKSRLSAASATQNLHARMETLMFSQFNLKIGPSGKIMLLPEDDPNATHIMIATGIGVAPYRGYLRRMFMESVPNYKLVTLFGLLNFIDGLY</sequence>
<dbReference type="GO" id="GO:0033819">
    <property type="term" value="F:lipoyl(octanoyl) transferase activity"/>
    <property type="evidence" value="ECO:0007669"/>
    <property type="project" value="InterPro"/>
</dbReference>
<dbReference type="PROSITE" id="PS51733">
    <property type="entry name" value="BPL_LPL_CATALYTIC"/>
    <property type="match status" value="1"/>
</dbReference>
<dbReference type="SUPFAM" id="SSF55681">
    <property type="entry name" value="Class II aaRS and biotin synthetases"/>
    <property type="match status" value="1"/>
</dbReference>
<dbReference type="Gene3D" id="3.40.50.80">
    <property type="entry name" value="Nucleotide-binding domain of ferredoxin-NADP reductase (FNR) module"/>
    <property type="match status" value="1"/>
</dbReference>
<evidence type="ECO:0000256" key="1">
    <source>
        <dbReference type="ARBA" id="ARBA00008941"/>
    </source>
</evidence>
<keyword evidence="4" id="KW-0547">Nucleotide-binding</keyword>
<dbReference type="PANTHER" id="PTHR45800">
    <property type="entry name" value="PHOSPHATIDYLINOSITOL 4-KINASE GAMMA"/>
    <property type="match status" value="1"/>
</dbReference>
<dbReference type="Pfam" id="PF00454">
    <property type="entry name" value="PI3_PI4_kinase"/>
    <property type="match status" value="1"/>
</dbReference>
<dbReference type="Pfam" id="PF14703">
    <property type="entry name" value="PHM7_cyt"/>
    <property type="match status" value="1"/>
</dbReference>
<dbReference type="EC" id="2.7.1.67" evidence="2"/>
<dbReference type="InterPro" id="IPR027815">
    <property type="entry name" value="CSC1/OSCA1-like_cyt"/>
</dbReference>
<dbReference type="InterPro" id="IPR039261">
    <property type="entry name" value="FNR_nucleotide-bd"/>
</dbReference>
<feature type="domain" description="BPL/LPL catalytic" evidence="8">
    <location>
        <begin position="1"/>
        <end position="160"/>
    </location>
</feature>
<accession>A0AAD8MYN6</accession>
<comment type="similarity">
    <text evidence="1">Belongs to the PI3/PI4-kinase family. Type II PI4K subfamily.</text>
</comment>
<reference evidence="9" key="2">
    <citation type="submission" date="2023-05" db="EMBL/GenBank/DDBJ databases">
        <authorList>
            <person name="Schelkunov M.I."/>
        </authorList>
    </citation>
    <scope>NUCLEOTIDE SEQUENCE</scope>
    <source>
        <strain evidence="9">Hsosn_3</strain>
        <tissue evidence="9">Leaf</tissue>
    </source>
</reference>
<evidence type="ECO:0000256" key="2">
    <source>
        <dbReference type="ARBA" id="ARBA00012169"/>
    </source>
</evidence>
<dbReference type="Pfam" id="PF21948">
    <property type="entry name" value="LplA-B_cat"/>
    <property type="match status" value="1"/>
</dbReference>
<dbReference type="PANTHER" id="PTHR45800:SF11">
    <property type="entry name" value="PHOSPHATIDYLINOSITOL 3-KINASE-RELATED PROTEIN KINASE"/>
    <property type="match status" value="1"/>
</dbReference>
<organism evidence="9 10">
    <name type="scientific">Heracleum sosnowskyi</name>
    <dbReference type="NCBI Taxonomy" id="360622"/>
    <lineage>
        <taxon>Eukaryota</taxon>
        <taxon>Viridiplantae</taxon>
        <taxon>Streptophyta</taxon>
        <taxon>Embryophyta</taxon>
        <taxon>Tracheophyta</taxon>
        <taxon>Spermatophyta</taxon>
        <taxon>Magnoliopsida</taxon>
        <taxon>eudicotyledons</taxon>
        <taxon>Gunneridae</taxon>
        <taxon>Pentapetalae</taxon>
        <taxon>asterids</taxon>
        <taxon>campanulids</taxon>
        <taxon>Apiales</taxon>
        <taxon>Apiaceae</taxon>
        <taxon>Apioideae</taxon>
        <taxon>apioid superclade</taxon>
        <taxon>Tordylieae</taxon>
        <taxon>Tordyliinae</taxon>
        <taxon>Heracleum</taxon>
    </lineage>
</organism>
<keyword evidence="10" id="KW-1185">Reference proteome</keyword>
<dbReference type="Gene3D" id="3.30.930.10">
    <property type="entry name" value="Bira Bifunctional Protein, Domain 2"/>
    <property type="match status" value="1"/>
</dbReference>
<dbReference type="GO" id="GO:0009249">
    <property type="term" value="P:protein lipoylation"/>
    <property type="evidence" value="ECO:0007669"/>
    <property type="project" value="InterPro"/>
</dbReference>
<keyword evidence="5" id="KW-0418">Kinase</keyword>
<dbReference type="InterPro" id="IPR004143">
    <property type="entry name" value="BPL_LPL_catalytic"/>
</dbReference>
<proteinExistence type="inferred from homology"/>
<reference evidence="9" key="1">
    <citation type="submission" date="2023-02" db="EMBL/GenBank/DDBJ databases">
        <title>Genome of toxic invasive species Heracleum sosnowskyi carries increased number of genes despite the absence of recent whole-genome duplications.</title>
        <authorList>
            <person name="Schelkunov M."/>
            <person name="Shtratnikova V."/>
            <person name="Makarenko M."/>
            <person name="Klepikova A."/>
            <person name="Omelchenko D."/>
            <person name="Novikova G."/>
            <person name="Obukhova E."/>
            <person name="Bogdanov V."/>
            <person name="Penin A."/>
            <person name="Logacheva M."/>
        </authorList>
    </citation>
    <scope>NUCLEOTIDE SEQUENCE</scope>
    <source>
        <strain evidence="9">Hsosn_3</strain>
        <tissue evidence="9">Leaf</tissue>
    </source>
</reference>